<dbReference type="STRING" id="131310.A0A0N4ZX55"/>
<dbReference type="SUPFAM" id="SSF48726">
    <property type="entry name" value="Immunoglobulin"/>
    <property type="match status" value="1"/>
</dbReference>
<dbReference type="AlphaFoldDB" id="A0A0N4ZX55"/>
<organism evidence="1 2">
    <name type="scientific">Parastrongyloides trichosuri</name>
    <name type="common">Possum-specific nematode worm</name>
    <dbReference type="NCBI Taxonomy" id="131310"/>
    <lineage>
        <taxon>Eukaryota</taxon>
        <taxon>Metazoa</taxon>
        <taxon>Ecdysozoa</taxon>
        <taxon>Nematoda</taxon>
        <taxon>Chromadorea</taxon>
        <taxon>Rhabditida</taxon>
        <taxon>Tylenchina</taxon>
        <taxon>Panagrolaimomorpha</taxon>
        <taxon>Strongyloidoidea</taxon>
        <taxon>Strongyloididae</taxon>
        <taxon>Parastrongyloides</taxon>
    </lineage>
</organism>
<sequence>MSEESFSTITSEAPHFFLQPFINITSNDYYIISCYVQSETPIDIMFKTFNTLIVNDFKYNISSITLSENKYIFILKINIFPDEIDKEINFFAQNQYGVAEASFILKFSGNHIPIKSRNELLGFTEALKVVKFEVPIKTQVTPNVSWSGEIQFNGESSNHDIKLKTEKINNDMYLSSMTITNVNRSTDKINYSCSITNVSNKSIKTIVFVTAPKKDIPKIIKKGNFQEYIKNRLKMNIYFLYISKTFPSIRWFKETGEEIKRNDDIVITNVEEQNDLYNGKLSINVSALHDQKKFYCLIKNNSGEMLTDFCLCI</sequence>
<evidence type="ECO:0000313" key="2">
    <source>
        <dbReference type="WBParaSite" id="PTRK_0001326900.1"/>
    </source>
</evidence>
<proteinExistence type="predicted"/>
<dbReference type="InterPro" id="IPR013783">
    <property type="entry name" value="Ig-like_fold"/>
</dbReference>
<dbReference type="Proteomes" id="UP000038045">
    <property type="component" value="Unplaced"/>
</dbReference>
<dbReference type="Gene3D" id="2.60.40.10">
    <property type="entry name" value="Immunoglobulins"/>
    <property type="match status" value="2"/>
</dbReference>
<dbReference type="InterPro" id="IPR036179">
    <property type="entry name" value="Ig-like_dom_sf"/>
</dbReference>
<reference evidence="2" key="1">
    <citation type="submission" date="2017-02" db="UniProtKB">
        <authorList>
            <consortium name="WormBaseParasite"/>
        </authorList>
    </citation>
    <scope>IDENTIFICATION</scope>
</reference>
<evidence type="ECO:0000313" key="1">
    <source>
        <dbReference type="Proteomes" id="UP000038045"/>
    </source>
</evidence>
<keyword evidence="1" id="KW-1185">Reference proteome</keyword>
<protein>
    <submittedName>
        <fullName evidence="2">Ig-like domain-containing protein</fullName>
    </submittedName>
</protein>
<name>A0A0N4ZX55_PARTI</name>
<accession>A0A0N4ZX55</accession>
<dbReference type="WBParaSite" id="PTRK_0001326900.1">
    <property type="protein sequence ID" value="PTRK_0001326900.1"/>
    <property type="gene ID" value="PTRK_0001326900"/>
</dbReference>